<evidence type="ECO:0000313" key="2">
    <source>
        <dbReference type="EMBL" id="RKT47003.1"/>
    </source>
</evidence>
<accession>A0A495VEG7</accession>
<keyword evidence="1" id="KW-0812">Transmembrane</keyword>
<comment type="caution">
    <text evidence="2">The sequence shown here is derived from an EMBL/GenBank/DDBJ whole genome shotgun (WGS) entry which is preliminary data.</text>
</comment>
<dbReference type="EMBL" id="RBXL01000001">
    <property type="protein sequence ID" value="RKT47003.1"/>
    <property type="molecule type" value="Genomic_DNA"/>
</dbReference>
<feature type="transmembrane region" description="Helical" evidence="1">
    <location>
        <begin position="213"/>
        <end position="231"/>
    </location>
</feature>
<dbReference type="AlphaFoldDB" id="A0A495VEG7"/>
<organism evidence="2 3">
    <name type="scientific">Thiocapsa rosea</name>
    <dbReference type="NCBI Taxonomy" id="69360"/>
    <lineage>
        <taxon>Bacteria</taxon>
        <taxon>Pseudomonadati</taxon>
        <taxon>Pseudomonadota</taxon>
        <taxon>Gammaproteobacteria</taxon>
        <taxon>Chromatiales</taxon>
        <taxon>Chromatiaceae</taxon>
        <taxon>Thiocapsa</taxon>
    </lineage>
</organism>
<feature type="transmembrane region" description="Helical" evidence="1">
    <location>
        <begin position="136"/>
        <end position="163"/>
    </location>
</feature>
<name>A0A495VEG7_9GAMM</name>
<dbReference type="Proteomes" id="UP000274556">
    <property type="component" value="Unassembled WGS sequence"/>
</dbReference>
<keyword evidence="1" id="KW-1133">Transmembrane helix</keyword>
<dbReference type="RefSeq" id="WP_120799037.1">
    <property type="nucleotide sequence ID" value="NZ_RBXL01000001.1"/>
</dbReference>
<dbReference type="InterPro" id="IPR051790">
    <property type="entry name" value="Cytochrome_c-biogenesis_DsbD"/>
</dbReference>
<feature type="transmembrane region" description="Helical" evidence="1">
    <location>
        <begin position="63"/>
        <end position="87"/>
    </location>
</feature>
<keyword evidence="3" id="KW-1185">Reference proteome</keyword>
<sequence>MEWLAPLSQALSGAAWLAALAALAWGFASIWLSPCHLAGIPLLVGYLAGTPEPSRERARRESLIILAFALGVLISLVPLGAATLLLGRIAGDVGVSSNYLVAGLCLLAGLYLLDWLPIPWRGSLPQPKSRGPTTALLLGLIFGLALGPCAFAWIAPLLGVVWMQSAEGLVALPILLLALFALGHCGGVLLAAGSLHGVQRWLDTLGRVRGFGYGRAACGVLLLVAAGYLIASA</sequence>
<gene>
    <name evidence="2" type="ORF">BDD21_4549</name>
</gene>
<protein>
    <submittedName>
        <fullName evidence="2">Cytochrome c biogenesis protein CcdA</fullName>
    </submittedName>
</protein>
<keyword evidence="1" id="KW-0472">Membrane</keyword>
<evidence type="ECO:0000313" key="3">
    <source>
        <dbReference type="Proteomes" id="UP000274556"/>
    </source>
</evidence>
<dbReference type="PANTHER" id="PTHR31272:SF6">
    <property type="entry name" value="CYTOCHROME C-TYPE BIOGENESIS CCDA-LIKE CHLOROPLASTIC PROTEIN"/>
    <property type="match status" value="1"/>
</dbReference>
<proteinExistence type="predicted"/>
<dbReference type="OrthoDB" id="9809733at2"/>
<evidence type="ECO:0000256" key="1">
    <source>
        <dbReference type="SAM" id="Phobius"/>
    </source>
</evidence>
<feature type="transmembrane region" description="Helical" evidence="1">
    <location>
        <begin position="169"/>
        <end position="192"/>
    </location>
</feature>
<feature type="transmembrane region" description="Helical" evidence="1">
    <location>
        <begin position="99"/>
        <end position="116"/>
    </location>
</feature>
<reference evidence="2 3" key="1">
    <citation type="submission" date="2018-10" db="EMBL/GenBank/DDBJ databases">
        <title>Genomic Encyclopedia of Archaeal and Bacterial Type Strains, Phase II (KMG-II): from individual species to whole genera.</title>
        <authorList>
            <person name="Goeker M."/>
        </authorList>
    </citation>
    <scope>NUCLEOTIDE SEQUENCE [LARGE SCALE GENOMIC DNA]</scope>
    <source>
        <strain evidence="2 3">DSM 235</strain>
    </source>
</reference>
<dbReference type="PANTHER" id="PTHR31272">
    <property type="entry name" value="CYTOCHROME C-TYPE BIOGENESIS PROTEIN HI_1454-RELATED"/>
    <property type="match status" value="1"/>
</dbReference>